<dbReference type="InterPro" id="IPR037401">
    <property type="entry name" value="SnoaL-like"/>
</dbReference>
<evidence type="ECO:0000313" key="2">
    <source>
        <dbReference type="EMBL" id="TRX72716.1"/>
    </source>
</evidence>
<dbReference type="Pfam" id="PF12680">
    <property type="entry name" value="SnoaL_2"/>
    <property type="match status" value="1"/>
</dbReference>
<dbReference type="RefSeq" id="WP_143490447.1">
    <property type="nucleotide sequence ID" value="NZ_VJOY01000038.1"/>
</dbReference>
<protein>
    <submittedName>
        <fullName evidence="2">SgcJ/EcaC family oxidoreductase</fullName>
    </submittedName>
</protein>
<keyword evidence="3" id="KW-1185">Reference proteome</keyword>
<dbReference type="CDD" id="cd00531">
    <property type="entry name" value="NTF2_like"/>
    <property type="match status" value="1"/>
</dbReference>
<dbReference type="InterPro" id="IPR011944">
    <property type="entry name" value="Steroid_delta5-4_isomerase"/>
</dbReference>
<sequence>MPPAALRSLIEHADRLINAGAFDALMDCYTDDAVMIIRPGSSATGKVQIRQAFKAIAEHFEQGLQVSQQAVQEIIAGDTALVLAETRIRSGESTWLRHATYVYRREADGQWRCAVDNSYGTSLLDPAQAARSEGETR</sequence>
<gene>
    <name evidence="2" type="ORF">FM069_21460</name>
</gene>
<dbReference type="EMBL" id="VJOY01000038">
    <property type="protein sequence ID" value="TRX72716.1"/>
    <property type="molecule type" value="Genomic_DNA"/>
</dbReference>
<dbReference type="SUPFAM" id="SSF54427">
    <property type="entry name" value="NTF2-like"/>
    <property type="match status" value="1"/>
</dbReference>
<dbReference type="InterPro" id="IPR032710">
    <property type="entry name" value="NTF2-like_dom_sf"/>
</dbReference>
<evidence type="ECO:0000259" key="1">
    <source>
        <dbReference type="Pfam" id="PF12680"/>
    </source>
</evidence>
<proteinExistence type="predicted"/>
<organism evidence="2 3">
    <name type="scientific">Pseudomonas mangiferae</name>
    <dbReference type="NCBI Taxonomy" id="2593654"/>
    <lineage>
        <taxon>Bacteria</taxon>
        <taxon>Pseudomonadati</taxon>
        <taxon>Pseudomonadota</taxon>
        <taxon>Gammaproteobacteria</taxon>
        <taxon>Pseudomonadales</taxon>
        <taxon>Pseudomonadaceae</taxon>
        <taxon>Pseudomonas</taxon>
    </lineage>
</organism>
<feature type="domain" description="SnoaL-like" evidence="1">
    <location>
        <begin position="16"/>
        <end position="112"/>
    </location>
</feature>
<accession>A0A553GTB0</accession>
<comment type="caution">
    <text evidence="2">The sequence shown here is derived from an EMBL/GenBank/DDBJ whole genome shotgun (WGS) entry which is preliminary data.</text>
</comment>
<dbReference type="Proteomes" id="UP000315235">
    <property type="component" value="Unassembled WGS sequence"/>
</dbReference>
<dbReference type="OrthoDB" id="1633822at2"/>
<dbReference type="NCBIfam" id="TIGR02246">
    <property type="entry name" value="SgcJ/EcaC family oxidoreductase"/>
    <property type="match status" value="1"/>
</dbReference>
<dbReference type="Gene3D" id="3.10.450.50">
    <property type="match status" value="1"/>
</dbReference>
<reference evidence="2 3" key="1">
    <citation type="submission" date="2019-07" db="EMBL/GenBank/DDBJ databases">
        <title>Pseudomonas mangiferae sp. nov., isolated from bark of mango tree in Thailand.</title>
        <authorList>
            <person name="Srisuk N."/>
            <person name="Anurat P."/>
        </authorList>
    </citation>
    <scope>NUCLEOTIDE SEQUENCE [LARGE SCALE GENOMIC DNA]</scope>
    <source>
        <strain evidence="2 3">DMKU_BBB3-04</strain>
    </source>
</reference>
<evidence type="ECO:0000313" key="3">
    <source>
        <dbReference type="Proteomes" id="UP000315235"/>
    </source>
</evidence>
<dbReference type="AlphaFoldDB" id="A0A553GTB0"/>
<name>A0A553GTB0_9PSED</name>